<reference evidence="3" key="1">
    <citation type="submission" date="2022-08" db="EMBL/GenBank/DDBJ databases">
        <title>Genomic Encyclopedia of Type Strains, Phase V (KMG-V): Genome sequencing to study the core and pangenomes of soil and plant-associated prokaryotes.</title>
        <authorList>
            <person name="Whitman W."/>
        </authorList>
    </citation>
    <scope>NUCLEOTIDE SEQUENCE</scope>
    <source>
        <strain evidence="3">0</strain>
    </source>
</reference>
<keyword evidence="3" id="KW-0378">Hydrolase</keyword>
<dbReference type="EC" id="3.1.21.3" evidence="3"/>
<accession>A0A9X2PZB2</accession>
<dbReference type="GO" id="GO:0009307">
    <property type="term" value="P:DNA restriction-modification system"/>
    <property type="evidence" value="ECO:0007669"/>
    <property type="project" value="UniProtKB-KW"/>
</dbReference>
<dbReference type="GO" id="GO:0009035">
    <property type="term" value="F:type I site-specific deoxyribonuclease activity"/>
    <property type="evidence" value="ECO:0007669"/>
    <property type="project" value="UniProtKB-EC"/>
</dbReference>
<dbReference type="Gene3D" id="3.90.1570.50">
    <property type="match status" value="1"/>
</dbReference>
<name>A0A9X2PZB2_9BACT</name>
<sequence length="1005" mass="114943">MPTGTSEKNFESIIEETLTAESGAQAAEASVEHEAQSFAPGGYERRSSGDYDARRCLLPDDLIEFIAATQPREWADLRDQFGEEARERLLGRVSSRIEEEGTLSVLRDEVKLYGCRFKLVYFKPTTSRNPDLQKKYRANIFSAVRQLYYSQDTRESLDLALFLNGLPLFTAELKEPLKDQNYRDAIHQYRSDRDPSEPLFAFKRCLAHFAVGSDEVHMTTRLEGDDTSFLPFNKGYDGGKGNPPKARGYRTAYLWEQVWAPDSVLNLLEHFIAEIEELDEDGNPTGEETLIFPRYHQMRSVRRLVEDARENGPGQRYLVQHSAGSGKSISIAVLAHQLAFLHDEADRSVFDTVIVVTDRRVLDKQIAQIILQFEQERGVVADIEEGAAGLEEALKSGKQIVVVTLQTFPHVADAIRERGGENFAVIIDEAHSSQTGEYRKHLNDTLSASSLEDAEEEDDVDVDTEDRIREEVRKRGRQPNVSNFAFTATPKPKTLELFGEEQPGGSHEPFDLYTMRQAIEEGFILDVLENYTTYDDYFRLHKQIEEDPEYDASKATRLLESYVSAHEHTIAQKVEIMAEHFEQNVSGRIGGKAKAMIATRSRLHAVRFKQALDRYLDEQNYPYEALVAFSGTVEDRGIEHTERSMNGGIPTSQTARKFRQEGYRFLVVANKFQTGFDEPLLHTMYVDKKLGGVNAVQTLSRLNRTHPGKEETMVLDFENDREKIEEAFEPYYEKTTLSEGTDPSLLYDLENQIRSYGIVKDADLNKFAEIWHDPDSTQSEIHSRLDTCVERYKDASEEEQTEFRRQVGKFVRLYSFLAQVVSFEDVELEKLYTLARPLLSKLLALLEPSDVPSELTQYVDLESIRIQKTSEEGIDLERGSEPLPPQKETAGTSGPGEPEPEPLSKIIELLNERFDNYDFDEDDRVFIERLKENVRDRDAIKKSIEVNSANDARLTFDEVAETELQGMIDKNFRLYKKITDDEAFGEMLFDLLFDRVREEVEVEKE</sequence>
<dbReference type="InterPro" id="IPR007409">
    <property type="entry name" value="Restrct_endonuc_type1_HsdR_N"/>
</dbReference>
<evidence type="ECO:0000259" key="2">
    <source>
        <dbReference type="PROSITE" id="PS51192"/>
    </source>
</evidence>
<dbReference type="GO" id="GO:0005524">
    <property type="term" value="F:ATP binding"/>
    <property type="evidence" value="ECO:0007669"/>
    <property type="project" value="UniProtKB-KW"/>
</dbReference>
<comment type="caution">
    <text evidence="3">The sequence shown here is derived from an EMBL/GenBank/DDBJ whole genome shotgun (WGS) entry which is preliminary data.</text>
</comment>
<dbReference type="SUPFAM" id="SSF52540">
    <property type="entry name" value="P-loop containing nucleoside triphosphate hydrolases"/>
    <property type="match status" value="2"/>
</dbReference>
<dbReference type="InterPro" id="IPR055180">
    <property type="entry name" value="HsdR_RecA-like_helicase_dom_2"/>
</dbReference>
<dbReference type="Pfam" id="PF22679">
    <property type="entry name" value="T1R_D3-like"/>
    <property type="match status" value="1"/>
</dbReference>
<dbReference type="AlphaFoldDB" id="A0A9X2PZB2"/>
<feature type="region of interest" description="Disordered" evidence="1">
    <location>
        <begin position="21"/>
        <end position="49"/>
    </location>
</feature>
<protein>
    <submittedName>
        <fullName evidence="3">Type I restriction enzyme R subunit</fullName>
        <ecNumber evidence="3">3.1.21.3</ecNumber>
    </submittedName>
</protein>
<organism evidence="3 4">
    <name type="scientific">Salinibacter ruber</name>
    <dbReference type="NCBI Taxonomy" id="146919"/>
    <lineage>
        <taxon>Bacteria</taxon>
        <taxon>Pseudomonadati</taxon>
        <taxon>Rhodothermota</taxon>
        <taxon>Rhodothermia</taxon>
        <taxon>Rhodothermales</taxon>
        <taxon>Salinibacteraceae</taxon>
        <taxon>Salinibacter</taxon>
    </lineage>
</organism>
<dbReference type="SMART" id="SM00487">
    <property type="entry name" value="DEXDc"/>
    <property type="match status" value="1"/>
</dbReference>
<gene>
    <name evidence="3" type="ORF">GGP71_003290</name>
</gene>
<evidence type="ECO:0000313" key="3">
    <source>
        <dbReference type="EMBL" id="MCS3679339.1"/>
    </source>
</evidence>
<dbReference type="RefSeq" id="WP_259081133.1">
    <property type="nucleotide sequence ID" value="NZ_JANUAU010000018.1"/>
</dbReference>
<feature type="domain" description="Helicase ATP-binding" evidence="2">
    <location>
        <begin position="308"/>
        <end position="508"/>
    </location>
</feature>
<dbReference type="PROSITE" id="PS51192">
    <property type="entry name" value="HELICASE_ATP_BIND_1"/>
    <property type="match status" value="1"/>
</dbReference>
<feature type="region of interest" description="Disordered" evidence="1">
    <location>
        <begin position="870"/>
        <end position="902"/>
    </location>
</feature>
<evidence type="ECO:0000313" key="4">
    <source>
        <dbReference type="Proteomes" id="UP001155027"/>
    </source>
</evidence>
<dbReference type="Pfam" id="PF18766">
    <property type="entry name" value="SWI2_SNF2"/>
    <property type="match status" value="1"/>
</dbReference>
<proteinExistence type="predicted"/>
<dbReference type="PANTHER" id="PTHR42927">
    <property type="entry name" value="HELICASE SUPERFAMILY 1 AND 2 DOMAIN-CONTAINING PROTEIN"/>
    <property type="match status" value="1"/>
</dbReference>
<dbReference type="Gene3D" id="3.40.50.300">
    <property type="entry name" value="P-loop containing nucleotide triphosphate hydrolases"/>
    <property type="match status" value="2"/>
</dbReference>
<dbReference type="InterPro" id="IPR027417">
    <property type="entry name" value="P-loop_NTPase"/>
</dbReference>
<dbReference type="InterPro" id="IPR014001">
    <property type="entry name" value="Helicase_ATP-bd"/>
</dbReference>
<dbReference type="Proteomes" id="UP001155027">
    <property type="component" value="Unassembled WGS sequence"/>
</dbReference>
<feature type="compositionally biased region" description="Basic and acidic residues" evidence="1">
    <location>
        <begin position="870"/>
        <end position="880"/>
    </location>
</feature>
<evidence type="ECO:0000256" key="1">
    <source>
        <dbReference type="SAM" id="MobiDB-lite"/>
    </source>
</evidence>
<dbReference type="PANTHER" id="PTHR42927:SF1">
    <property type="entry name" value="HELICASE SUPERFAMILY 1 AND 2 DOMAIN-CONTAINING PROTEIN"/>
    <property type="match status" value="1"/>
</dbReference>
<dbReference type="Pfam" id="PF04313">
    <property type="entry name" value="HSDR_N"/>
    <property type="match status" value="1"/>
</dbReference>
<dbReference type="EMBL" id="JANUAU010000018">
    <property type="protein sequence ID" value="MCS3679339.1"/>
    <property type="molecule type" value="Genomic_DNA"/>
</dbReference>
<dbReference type="InterPro" id="IPR040980">
    <property type="entry name" value="SWI2_SNF2"/>
</dbReference>
<dbReference type="GO" id="GO:0003677">
    <property type="term" value="F:DNA binding"/>
    <property type="evidence" value="ECO:0007669"/>
    <property type="project" value="UniProtKB-KW"/>
</dbReference>